<dbReference type="Pfam" id="PF05258">
    <property type="entry name" value="DciA"/>
    <property type="match status" value="1"/>
</dbReference>
<protein>
    <submittedName>
        <fullName evidence="1">DUF721 domain-containing protein</fullName>
    </submittedName>
</protein>
<reference evidence="1" key="2">
    <citation type="submission" date="2021-04" db="EMBL/GenBank/DDBJ databases">
        <authorList>
            <person name="Gilroy R."/>
        </authorList>
    </citation>
    <scope>NUCLEOTIDE SEQUENCE</scope>
    <source>
        <strain evidence="1">ChiW4-1371</strain>
    </source>
</reference>
<evidence type="ECO:0000313" key="2">
    <source>
        <dbReference type="Proteomes" id="UP000824176"/>
    </source>
</evidence>
<evidence type="ECO:0000313" key="1">
    <source>
        <dbReference type="EMBL" id="HIZ89531.1"/>
    </source>
</evidence>
<name>A0A9D2GV37_9BACT</name>
<dbReference type="EMBL" id="DXAQ01000097">
    <property type="protein sequence ID" value="HIZ89531.1"/>
    <property type="molecule type" value="Genomic_DNA"/>
</dbReference>
<sequence>MMKLSQMLNNNSYSAVMQMSIIYKVWYSIIMDNLKEVTTPYNFDPYTKTLTIKVYDNMWYSNLQYLADDFKEKLNENGLTISKIIFKYTPKYEKIKKNNEICYEITKKCQNYIENSVKKIDNKNIAEKFKVYLLNYFKHNSFESWIIK</sequence>
<accession>A0A9D2GV37</accession>
<dbReference type="Proteomes" id="UP000824176">
    <property type="component" value="Unassembled WGS sequence"/>
</dbReference>
<dbReference type="AlphaFoldDB" id="A0A9D2GV37"/>
<gene>
    <name evidence="1" type="ORF">H9804_06275</name>
</gene>
<organism evidence="1 2">
    <name type="scientific">Candidatus Mucispirillum faecigallinarum</name>
    <dbReference type="NCBI Taxonomy" id="2838699"/>
    <lineage>
        <taxon>Bacteria</taxon>
        <taxon>Pseudomonadati</taxon>
        <taxon>Deferribacterota</taxon>
        <taxon>Deferribacteres</taxon>
        <taxon>Deferribacterales</taxon>
        <taxon>Mucispirillaceae</taxon>
        <taxon>Mucispirillum</taxon>
    </lineage>
</organism>
<dbReference type="InterPro" id="IPR007922">
    <property type="entry name" value="DciA-like"/>
</dbReference>
<comment type="caution">
    <text evidence="1">The sequence shown here is derived from an EMBL/GenBank/DDBJ whole genome shotgun (WGS) entry which is preliminary data.</text>
</comment>
<reference evidence="1" key="1">
    <citation type="journal article" date="2021" name="PeerJ">
        <title>Extensive microbial diversity within the chicken gut microbiome revealed by metagenomics and culture.</title>
        <authorList>
            <person name="Gilroy R."/>
            <person name="Ravi A."/>
            <person name="Getino M."/>
            <person name="Pursley I."/>
            <person name="Horton D.L."/>
            <person name="Alikhan N.F."/>
            <person name="Baker D."/>
            <person name="Gharbi K."/>
            <person name="Hall N."/>
            <person name="Watson M."/>
            <person name="Adriaenssens E.M."/>
            <person name="Foster-Nyarko E."/>
            <person name="Jarju S."/>
            <person name="Secka A."/>
            <person name="Antonio M."/>
            <person name="Oren A."/>
            <person name="Chaudhuri R.R."/>
            <person name="La Ragione R."/>
            <person name="Hildebrand F."/>
            <person name="Pallen M.J."/>
        </authorList>
    </citation>
    <scope>NUCLEOTIDE SEQUENCE</scope>
    <source>
        <strain evidence="1">ChiW4-1371</strain>
    </source>
</reference>
<proteinExistence type="predicted"/>